<reference evidence="5 6" key="1">
    <citation type="journal article" date="2011" name="PLoS Pathog.">
        <title>Endophytic Life Strategies Decoded by Genome and Transcriptome Analyses of the Mutualistic Root Symbiont Piriformospora indica.</title>
        <authorList>
            <person name="Zuccaro A."/>
            <person name="Lahrmann U."/>
            <person name="Guldener U."/>
            <person name="Langen G."/>
            <person name="Pfiffi S."/>
            <person name="Biedenkopf D."/>
            <person name="Wong P."/>
            <person name="Samans B."/>
            <person name="Grimm C."/>
            <person name="Basiewicz M."/>
            <person name="Murat C."/>
            <person name="Martin F."/>
            <person name="Kogel K.H."/>
        </authorList>
    </citation>
    <scope>NUCLEOTIDE SEQUENCE [LARGE SCALE GENOMIC DNA]</scope>
    <source>
        <strain evidence="5 6">DSM 11827</strain>
    </source>
</reference>
<keyword evidence="2" id="KW-0853">WD repeat</keyword>
<keyword evidence="6" id="KW-1185">Reference proteome</keyword>
<dbReference type="InParanoid" id="G4TPI8"/>
<dbReference type="SMART" id="SM00320">
    <property type="entry name" value="WD40"/>
    <property type="match status" value="4"/>
</dbReference>
<dbReference type="InterPro" id="IPR011044">
    <property type="entry name" value="Quino_amine_DH_bsu"/>
</dbReference>
<dbReference type="PROSITE" id="PS50082">
    <property type="entry name" value="WD_REPEATS_2"/>
    <property type="match status" value="1"/>
</dbReference>
<accession>G4TPI8</accession>
<evidence type="ECO:0000256" key="1">
    <source>
        <dbReference type="ARBA" id="ARBA00022737"/>
    </source>
</evidence>
<feature type="domain" description="Nephrocystin 3-like N-terminal" evidence="4">
    <location>
        <begin position="6"/>
        <end position="63"/>
    </location>
</feature>
<evidence type="ECO:0000259" key="3">
    <source>
        <dbReference type="Pfam" id="PF12894"/>
    </source>
</evidence>
<gene>
    <name evidence="5" type="ORF">PIIN_07197</name>
</gene>
<organism evidence="5 6">
    <name type="scientific">Serendipita indica (strain DSM 11827)</name>
    <name type="common">Root endophyte fungus</name>
    <name type="synonym">Piriformospora indica</name>
    <dbReference type="NCBI Taxonomy" id="1109443"/>
    <lineage>
        <taxon>Eukaryota</taxon>
        <taxon>Fungi</taxon>
        <taxon>Dikarya</taxon>
        <taxon>Basidiomycota</taxon>
        <taxon>Agaricomycotina</taxon>
        <taxon>Agaricomycetes</taxon>
        <taxon>Sebacinales</taxon>
        <taxon>Serendipitaceae</taxon>
        <taxon>Serendipita</taxon>
    </lineage>
</organism>
<sequence>MDFAMQFVRLILDPLQSLSSTTSIFLVIDALDNCEFKSRQRLLNVVLKELRTAPRIKLLLTSRPIPDIGDRLSDPVYICEGHLLDINNRSHEDIARYVRANLDQQLDIKEQERIVQYSDGVFIWAATFCRAFKRSNLAKRLLDDFSHSQVADPLDALYLAVLKQALVDKTAAEDFRKVLQVVISTFQPISINSISALFPKVDAVNEFVQDLGAVFKDGHPDRPIKVLHPTFREFIASNEDRANGFLVQMEPSHSMLAMACLDVLEKTLKYDILDIRSSFPHLPRNEEVADLENRILTKTSAALRYASSYWAHHVSASDESWSDWRRAASFLQNHYLHWAEFMGWRRALAHGVRGLARLGARIRRGASRARSPMTSDDLLTILHTAHFVHRFQDTIQDSALHAYTIPPGLIPSASPLVRSTAKLGSPVVKTIGSNYLEWAMGAVSLSFPGRISHTLLSPDVSRVVMAGSNGHLRLWDTDTGEIIPTIFSTENGSSAIVQALEFSPDGRYLAVATTAKEVHLLDISSGDTLWKTRPSIGHLNLAIASIFFLLNEPYLAVVMHYRKFDRNWASYITLYHTLSGEQSPKMIGLLWFVDRFKLCPNGTRAVYTTTGDRRVDGASVADLVFYDGLTSSDPTNPVGYRGCIYLQHLTFSPSDERDIQISLDGTRSAIYDIDGRAPLTLVDCTTGKVINMVDPDEPASHCVVFATQGNMMATASPKGSGIVLRDQYTGRIVRHVRTSHSFSKVWFSSDARRLAGLSVDEQINVWDVGTGTKLDTFFSGYTNSSCVTLSCEWSHLVCTEVQEASIYDLASSPTGPKARKSNHHTRSGIYIAEKSMLVLISGPQKGIKVLSVWSTTSGTLELIAILGELSNADYYKKSCVTPDFEEVICWSELGNASLYSLVTHKQLSRTFEKVRGTPRSPAARVCLSSSGDRLALLNTVENGDIIQVWEYKTGRHIMNAYRNPESVTSYTTSDTHLAVATSNHVFVYQMDGSAIISLDIPARLMAFSPDSRSLAVLHQVGRLGKPRIQLWDLDNSKGKLVGEGDNEDPKSVSTQCKLGFSSDGKFIVLGSLVWEVELGSIKRYRSLTKPKSLQAYPYSLLTYADGWIHSAFPPGPIVPIPTHLQLLFALDTPYQPHLWLASGNAMLVWTRTSEPLIFDFSEFVSH</sequence>
<name>G4TPI8_SERID</name>
<dbReference type="Pfam" id="PF12894">
    <property type="entry name" value="ANAPC4_WD40"/>
    <property type="match status" value="1"/>
</dbReference>
<comment type="caution">
    <text evidence="5">The sequence shown here is derived from an EMBL/GenBank/DDBJ whole genome shotgun (WGS) entry which is preliminary data.</text>
</comment>
<dbReference type="HOGENOM" id="CLU_000288_6_3_1"/>
<dbReference type="STRING" id="1109443.G4TPI8"/>
<dbReference type="InterPro" id="IPR024977">
    <property type="entry name" value="Apc4-like_WD40_dom"/>
</dbReference>
<keyword evidence="1" id="KW-0677">Repeat</keyword>
<evidence type="ECO:0000256" key="2">
    <source>
        <dbReference type="PROSITE-ProRule" id="PRU00221"/>
    </source>
</evidence>
<proteinExistence type="predicted"/>
<dbReference type="OrthoDB" id="1367865at2759"/>
<evidence type="ECO:0000259" key="4">
    <source>
        <dbReference type="Pfam" id="PF24883"/>
    </source>
</evidence>
<dbReference type="OMA" id="DEPASHC"/>
<dbReference type="Pfam" id="PF24883">
    <property type="entry name" value="NPHP3_N"/>
    <property type="match status" value="1"/>
</dbReference>
<dbReference type="SUPFAM" id="SSF50969">
    <property type="entry name" value="YVTN repeat-like/Quinoprotein amine dehydrogenase"/>
    <property type="match status" value="1"/>
</dbReference>
<dbReference type="eggNOG" id="KOG0266">
    <property type="taxonomic scope" value="Eukaryota"/>
</dbReference>
<dbReference type="EMBL" id="CAFZ01000211">
    <property type="protein sequence ID" value="CCA73242.1"/>
    <property type="molecule type" value="Genomic_DNA"/>
</dbReference>
<dbReference type="SUPFAM" id="SSF82171">
    <property type="entry name" value="DPP6 N-terminal domain-like"/>
    <property type="match status" value="1"/>
</dbReference>
<dbReference type="Gene3D" id="2.130.10.10">
    <property type="entry name" value="YVTN repeat-like/Quinoprotein amine dehydrogenase"/>
    <property type="match status" value="3"/>
</dbReference>
<dbReference type="AlphaFoldDB" id="G4TPI8"/>
<feature type="domain" description="Anaphase-promoting complex subunit 4-like WD40" evidence="3">
    <location>
        <begin position="486"/>
        <end position="532"/>
    </location>
</feature>
<feature type="repeat" description="WD" evidence="2">
    <location>
        <begin position="456"/>
        <end position="485"/>
    </location>
</feature>
<protein>
    <submittedName>
        <fullName evidence="5">Uncharacterized protein</fullName>
    </submittedName>
</protein>
<dbReference type="InterPro" id="IPR015943">
    <property type="entry name" value="WD40/YVTN_repeat-like_dom_sf"/>
</dbReference>
<dbReference type="InterPro" id="IPR001680">
    <property type="entry name" value="WD40_rpt"/>
</dbReference>
<evidence type="ECO:0000313" key="6">
    <source>
        <dbReference type="Proteomes" id="UP000007148"/>
    </source>
</evidence>
<evidence type="ECO:0000313" key="5">
    <source>
        <dbReference type="EMBL" id="CCA73242.1"/>
    </source>
</evidence>
<dbReference type="Proteomes" id="UP000007148">
    <property type="component" value="Unassembled WGS sequence"/>
</dbReference>
<dbReference type="PANTHER" id="PTHR10039">
    <property type="entry name" value="AMELOGENIN"/>
    <property type="match status" value="1"/>
</dbReference>
<dbReference type="InterPro" id="IPR056884">
    <property type="entry name" value="NPHP3-like_N"/>
</dbReference>